<evidence type="ECO:0000313" key="1">
    <source>
        <dbReference type="EMBL" id="SEQ05386.1"/>
    </source>
</evidence>
<dbReference type="EMBL" id="FOGC01000001">
    <property type="protein sequence ID" value="SEQ05386.1"/>
    <property type="molecule type" value="Genomic_DNA"/>
</dbReference>
<reference evidence="2" key="1">
    <citation type="submission" date="2016-10" db="EMBL/GenBank/DDBJ databases">
        <authorList>
            <person name="Varghese N."/>
            <person name="Submissions S."/>
        </authorList>
    </citation>
    <scope>NUCLEOTIDE SEQUENCE [LARGE SCALE GENOMIC DNA]</scope>
    <source>
        <strain evidence="2">8N4</strain>
    </source>
</reference>
<dbReference type="RefSeq" id="WP_092671025.1">
    <property type="nucleotide sequence ID" value="NZ_FOGC01000001.1"/>
</dbReference>
<name>A0A1H9CVX7_9GAMM</name>
<dbReference type="AlphaFoldDB" id="A0A1H9CVX7"/>
<proteinExistence type="predicted"/>
<organism evidence="1 2">
    <name type="scientific">Rosenbergiella nectarea</name>
    <dbReference type="NCBI Taxonomy" id="988801"/>
    <lineage>
        <taxon>Bacteria</taxon>
        <taxon>Pseudomonadati</taxon>
        <taxon>Pseudomonadota</taxon>
        <taxon>Gammaproteobacteria</taxon>
        <taxon>Enterobacterales</taxon>
        <taxon>Erwiniaceae</taxon>
        <taxon>Rosenbergiella</taxon>
    </lineage>
</organism>
<gene>
    <name evidence="1" type="ORF">SAMN05216522_10132</name>
</gene>
<dbReference type="Proteomes" id="UP000242515">
    <property type="component" value="Unassembled WGS sequence"/>
</dbReference>
<protein>
    <submittedName>
        <fullName evidence="1">Uncharacterized protein</fullName>
    </submittedName>
</protein>
<accession>A0A1H9CVX7</accession>
<evidence type="ECO:0000313" key="2">
    <source>
        <dbReference type="Proteomes" id="UP000242515"/>
    </source>
</evidence>
<sequence>MSLRNSINAYPQIFIIDGKEMHGSRNTAKGTVLVPYTLIPKIRIGDSILYKTGGGEISLTVTDLEEVEDGTLGVGTIHPHLLTLYVENKSSSAYKNQPSTTTFNIQSVSGQQVQVGESNNLVVNITLQELVEKISKSDDPEAKSLLNKLLNNSTVSGVVGAGASALFSYLSK</sequence>
<keyword evidence="2" id="KW-1185">Reference proteome</keyword>
<dbReference type="OrthoDB" id="5956411at2"/>